<dbReference type="Pfam" id="PF21826">
    <property type="entry name" value="DUF6887"/>
    <property type="match status" value="1"/>
</dbReference>
<evidence type="ECO:0000313" key="1">
    <source>
        <dbReference type="EMBL" id="ADI65933.1"/>
    </source>
</evidence>
<evidence type="ECO:0000313" key="2">
    <source>
        <dbReference type="Proteomes" id="UP000001511"/>
    </source>
</evidence>
<sequence length="53" mass="6194">MSQPNFQGMITKELRAYALSHRDDQETFYIYVNKLNAEANWVEMPPSESVDDL</sequence>
<dbReference type="EMBL" id="CP002059">
    <property type="protein sequence ID" value="ADI65933.1"/>
    <property type="molecule type" value="Genomic_DNA"/>
</dbReference>
<gene>
    <name evidence="1" type="ordered locus">Aazo_4740</name>
</gene>
<dbReference type="Proteomes" id="UP000001511">
    <property type="component" value="Chromosome"/>
</dbReference>
<dbReference type="InterPro" id="IPR054053">
    <property type="entry name" value="DUF6887"/>
</dbReference>
<dbReference type="KEGG" id="naz:Aazo_4740"/>
<accession>D7DXV7</accession>
<dbReference type="HOGENOM" id="CLU_193569_1_1_3"/>
<reference evidence="1 2" key="1">
    <citation type="journal article" date="2010" name="PLoS ONE">
        <title>Genome erosion in a nitrogen-fixing vertically transmitted endosymbiotic multicellular cyanobacterium.</title>
        <authorList>
            <person name="Ran L."/>
            <person name="Larsson J."/>
            <person name="Vigil-Stenman T."/>
            <person name="Nylander J.A."/>
            <person name="Ininbergs K."/>
            <person name="Zheng W.W."/>
            <person name="Lapidus A."/>
            <person name="Lowry S."/>
            <person name="Haselkorn R."/>
            <person name="Bergman B."/>
        </authorList>
    </citation>
    <scope>NUCLEOTIDE SEQUENCE [LARGE SCALE GENOMIC DNA]</scope>
    <source>
        <strain evidence="1 2">0708</strain>
    </source>
</reference>
<dbReference type="eggNOG" id="ENOG5030HY0">
    <property type="taxonomic scope" value="Bacteria"/>
</dbReference>
<name>D7DXV7_NOSA0</name>
<protein>
    <submittedName>
        <fullName evidence="1">Uncharacterized protein</fullName>
    </submittedName>
</protein>
<keyword evidence="2" id="KW-1185">Reference proteome</keyword>
<dbReference type="AlphaFoldDB" id="D7DXV7"/>
<proteinExistence type="predicted"/>
<organism evidence="1 2">
    <name type="scientific">Nostoc azollae (strain 0708)</name>
    <name type="common">Anabaena azollae (strain 0708)</name>
    <dbReference type="NCBI Taxonomy" id="551115"/>
    <lineage>
        <taxon>Bacteria</taxon>
        <taxon>Bacillati</taxon>
        <taxon>Cyanobacteriota</taxon>
        <taxon>Cyanophyceae</taxon>
        <taxon>Nostocales</taxon>
        <taxon>Nostocaceae</taxon>
        <taxon>Trichormus</taxon>
    </lineage>
</organism>